<dbReference type="EMBL" id="CAJFDI010000005">
    <property type="protein sequence ID" value="CAD5232999.1"/>
    <property type="molecule type" value="Genomic_DNA"/>
</dbReference>
<evidence type="ECO:0000256" key="1">
    <source>
        <dbReference type="ARBA" id="ARBA00004141"/>
    </source>
</evidence>
<sequence>MVHENLRKCILLLNFFICFSPIIHPLTVYLDTDDAPLQHKNYKQALLIYGMNASNHVSLLCLHCKFFILIAERVLAYRKREVYENTKNNYVVRIFGVTFILCFVELAFKLTIFLSYDTEDAIDVRLLKALTISESPRYFLISFFICYNCGIIGYLCFRRLQRIALEQRHKSRSLSERFELRQTEVITSIMLYLSKVYICFLIGCSLSLIPTVRLAFWPSRENWKRLFRLAILYLHCGVGAYNAVTTVYTFRKMKFMFRTAPLDANAASRKGHVDQYFLKLQNDWKIGVNKG</sequence>
<dbReference type="GO" id="GO:0016020">
    <property type="term" value="C:membrane"/>
    <property type="evidence" value="ECO:0007669"/>
    <property type="project" value="UniProtKB-SubCell"/>
</dbReference>
<dbReference type="AlphaFoldDB" id="A0A1I7RXE4"/>
<evidence type="ECO:0000256" key="3">
    <source>
        <dbReference type="ARBA" id="ARBA00022989"/>
    </source>
</evidence>
<accession>A0A1I7RXE4</accession>
<evidence type="ECO:0000313" key="7">
    <source>
        <dbReference type="Proteomes" id="UP000095284"/>
    </source>
</evidence>
<comment type="subcellular location">
    <subcellularLocation>
        <location evidence="1">Membrane</location>
        <topology evidence="1">Multi-pass membrane protein</topology>
    </subcellularLocation>
</comment>
<feature type="transmembrane region" description="Helical" evidence="5">
    <location>
        <begin position="46"/>
        <end position="70"/>
    </location>
</feature>
<evidence type="ECO:0000313" key="9">
    <source>
        <dbReference type="WBParaSite" id="BXY_0541000.1"/>
    </source>
</evidence>
<feature type="transmembrane region" description="Helical" evidence="5">
    <location>
        <begin position="9"/>
        <end position="26"/>
    </location>
</feature>
<keyword evidence="8" id="KW-1185">Reference proteome</keyword>
<feature type="transmembrane region" description="Helical" evidence="5">
    <location>
        <begin position="229"/>
        <end position="250"/>
    </location>
</feature>
<evidence type="ECO:0000256" key="5">
    <source>
        <dbReference type="SAM" id="Phobius"/>
    </source>
</evidence>
<organism evidence="7 9">
    <name type="scientific">Bursaphelenchus xylophilus</name>
    <name type="common">Pinewood nematode worm</name>
    <name type="synonym">Aphelenchoides xylophilus</name>
    <dbReference type="NCBI Taxonomy" id="6326"/>
    <lineage>
        <taxon>Eukaryota</taxon>
        <taxon>Metazoa</taxon>
        <taxon>Ecdysozoa</taxon>
        <taxon>Nematoda</taxon>
        <taxon>Chromadorea</taxon>
        <taxon>Rhabditida</taxon>
        <taxon>Tylenchina</taxon>
        <taxon>Tylenchomorpha</taxon>
        <taxon>Aphelenchoidea</taxon>
        <taxon>Aphelenchoididae</taxon>
        <taxon>Bursaphelenchus</taxon>
    </lineage>
</organism>
<reference evidence="9" key="1">
    <citation type="submission" date="2016-11" db="UniProtKB">
        <authorList>
            <consortium name="WormBaseParasite"/>
        </authorList>
    </citation>
    <scope>IDENTIFICATION</scope>
</reference>
<proteinExistence type="predicted"/>
<keyword evidence="4 5" id="KW-0472">Membrane</keyword>
<evidence type="ECO:0000313" key="6">
    <source>
        <dbReference type="EMBL" id="CAD5232999.1"/>
    </source>
</evidence>
<reference evidence="6" key="2">
    <citation type="submission" date="2020-09" db="EMBL/GenBank/DDBJ databases">
        <authorList>
            <person name="Kikuchi T."/>
        </authorList>
    </citation>
    <scope>NUCLEOTIDE SEQUENCE</scope>
    <source>
        <strain evidence="6">Ka4C1</strain>
    </source>
</reference>
<feature type="transmembrane region" description="Helical" evidence="5">
    <location>
        <begin position="189"/>
        <end position="209"/>
    </location>
</feature>
<evidence type="ECO:0000256" key="4">
    <source>
        <dbReference type="ARBA" id="ARBA00023136"/>
    </source>
</evidence>
<dbReference type="WBParaSite" id="BXY_0541000.1">
    <property type="protein sequence ID" value="BXY_0541000.1"/>
    <property type="gene ID" value="BXY_0541000"/>
</dbReference>
<feature type="transmembrane region" description="Helical" evidence="5">
    <location>
        <begin position="136"/>
        <end position="157"/>
    </location>
</feature>
<dbReference type="Proteomes" id="UP000659654">
    <property type="component" value="Unassembled WGS sequence"/>
</dbReference>
<keyword evidence="3 5" id="KW-1133">Transmembrane helix</keyword>
<dbReference type="Pfam" id="PF10292">
    <property type="entry name" value="7TM_GPCR_Srab"/>
    <property type="match status" value="1"/>
</dbReference>
<evidence type="ECO:0000256" key="2">
    <source>
        <dbReference type="ARBA" id="ARBA00022692"/>
    </source>
</evidence>
<dbReference type="InterPro" id="IPR019408">
    <property type="entry name" value="7TM_GPCR_serpentine_rcpt_Srab"/>
</dbReference>
<dbReference type="Proteomes" id="UP000582659">
    <property type="component" value="Unassembled WGS sequence"/>
</dbReference>
<dbReference type="Proteomes" id="UP000095284">
    <property type="component" value="Unplaced"/>
</dbReference>
<evidence type="ECO:0000313" key="8">
    <source>
        <dbReference type="Proteomes" id="UP000659654"/>
    </source>
</evidence>
<dbReference type="EMBL" id="CAJFCV020000005">
    <property type="protein sequence ID" value="CAG9126326.1"/>
    <property type="molecule type" value="Genomic_DNA"/>
</dbReference>
<keyword evidence="2 5" id="KW-0812">Transmembrane</keyword>
<protein>
    <submittedName>
        <fullName evidence="6">(pine wood nematode) hypothetical protein</fullName>
    </submittedName>
</protein>
<name>A0A1I7RXE4_BURXY</name>
<gene>
    <name evidence="6" type="ORF">BXYJ_LOCUS13090</name>
</gene>
<feature type="transmembrane region" description="Helical" evidence="5">
    <location>
        <begin position="90"/>
        <end position="116"/>
    </location>
</feature>